<proteinExistence type="predicted"/>
<evidence type="ECO:0000256" key="1">
    <source>
        <dbReference type="SAM" id="Phobius"/>
    </source>
</evidence>
<feature type="transmembrane region" description="Helical" evidence="1">
    <location>
        <begin position="87"/>
        <end position="107"/>
    </location>
</feature>
<organism evidence="2">
    <name type="scientific">Ixodes ricinus</name>
    <name type="common">Common tick</name>
    <name type="synonym">Acarus ricinus</name>
    <dbReference type="NCBI Taxonomy" id="34613"/>
    <lineage>
        <taxon>Eukaryota</taxon>
        <taxon>Metazoa</taxon>
        <taxon>Ecdysozoa</taxon>
        <taxon>Arthropoda</taxon>
        <taxon>Chelicerata</taxon>
        <taxon>Arachnida</taxon>
        <taxon>Acari</taxon>
        <taxon>Parasitiformes</taxon>
        <taxon>Ixodida</taxon>
        <taxon>Ixodoidea</taxon>
        <taxon>Ixodidae</taxon>
        <taxon>Ixodinae</taxon>
        <taxon>Ixodes</taxon>
    </lineage>
</organism>
<reference evidence="2" key="1">
    <citation type="submission" date="2019-12" db="EMBL/GenBank/DDBJ databases">
        <title>An insight into the sialome of adult female Ixodes ricinus ticks feeding for 6 days.</title>
        <authorList>
            <person name="Perner J."/>
            <person name="Ribeiro J.M.C."/>
        </authorList>
    </citation>
    <scope>NUCLEOTIDE SEQUENCE</scope>
    <source>
        <strain evidence="2">Semi-engorged</strain>
        <tissue evidence="2">Salivary glands</tissue>
    </source>
</reference>
<accession>A0A6B0UU12</accession>
<dbReference type="AlphaFoldDB" id="A0A6B0UU12"/>
<evidence type="ECO:0000313" key="2">
    <source>
        <dbReference type="EMBL" id="MXU93257.1"/>
    </source>
</evidence>
<dbReference type="EMBL" id="GIFC01011174">
    <property type="protein sequence ID" value="MXU93257.1"/>
    <property type="molecule type" value="Transcribed_RNA"/>
</dbReference>
<feature type="transmembrane region" description="Helical" evidence="1">
    <location>
        <begin position="14"/>
        <end position="42"/>
    </location>
</feature>
<protein>
    <submittedName>
        <fullName evidence="2">Uncharacterized protein</fullName>
    </submittedName>
</protein>
<keyword evidence="1" id="KW-0812">Transmembrane</keyword>
<sequence>MGSALKLSPHKRLLVAYCGVGAATGPTQGWLQTLLLAMYLSIVRDSLISAGRGLFCSHFLPRSLFFGVALLYWLQSQNKVVRIHHDMLFFNILMVVVTLFVSFFIWAQCLRRARQKADTFCLMRPSCPNTLCQLAVGKEKLYI</sequence>
<name>A0A6B0UU12_IXORI</name>
<keyword evidence="1" id="KW-0472">Membrane</keyword>
<keyword evidence="1" id="KW-1133">Transmembrane helix</keyword>
<feature type="transmembrane region" description="Helical" evidence="1">
    <location>
        <begin position="54"/>
        <end position="75"/>
    </location>
</feature>